<evidence type="ECO:0000256" key="1">
    <source>
        <dbReference type="SAM" id="SignalP"/>
    </source>
</evidence>
<dbReference type="RefSeq" id="WP_126842356.1">
    <property type="nucleotide sequence ID" value="NZ_PIQH01000008.1"/>
</dbReference>
<dbReference type="InterPro" id="IPR038180">
    <property type="entry name" value="FlgT_N_sf"/>
</dbReference>
<feature type="chain" id="PRO_5019126873" description="Flagellar assembly protein T N-terminal domain-containing protein" evidence="1">
    <location>
        <begin position="26"/>
        <end position="402"/>
    </location>
</feature>
<protein>
    <recommendedName>
        <fullName evidence="7">Flagellar assembly protein T N-terminal domain-containing protein</fullName>
    </recommendedName>
</protein>
<gene>
    <name evidence="5" type="ORF">CWI84_09480</name>
</gene>
<feature type="domain" description="Flagellar assembly protein T middle" evidence="3">
    <location>
        <begin position="117"/>
        <end position="273"/>
    </location>
</feature>
<dbReference type="InterPro" id="IPR032388">
    <property type="entry name" value="FlgT_C"/>
</dbReference>
<keyword evidence="6" id="KW-1185">Reference proteome</keyword>
<dbReference type="InterPro" id="IPR038165">
    <property type="entry name" value="FlgT_C_sf"/>
</dbReference>
<dbReference type="Proteomes" id="UP000287996">
    <property type="component" value="Unassembled WGS sequence"/>
</dbReference>
<dbReference type="Pfam" id="PF16548">
    <property type="entry name" value="FlgT_N"/>
    <property type="match status" value="1"/>
</dbReference>
<evidence type="ECO:0000259" key="2">
    <source>
        <dbReference type="Pfam" id="PF16538"/>
    </source>
</evidence>
<feature type="domain" description="Flagellar assembly protein T C-terminal" evidence="2">
    <location>
        <begin position="316"/>
        <end position="391"/>
    </location>
</feature>
<dbReference type="Gene3D" id="3.30.1660.40">
    <property type="entry name" value="FlgT, N-terminal domain"/>
    <property type="match status" value="1"/>
</dbReference>
<organism evidence="5 6">
    <name type="scientific">Idiomarina tyrosinivorans</name>
    <dbReference type="NCBI Taxonomy" id="1445662"/>
    <lineage>
        <taxon>Bacteria</taxon>
        <taxon>Pseudomonadati</taxon>
        <taxon>Pseudomonadota</taxon>
        <taxon>Gammaproteobacteria</taxon>
        <taxon>Alteromonadales</taxon>
        <taxon>Idiomarinaceae</taxon>
        <taxon>Idiomarina</taxon>
    </lineage>
</organism>
<dbReference type="InterPro" id="IPR032386">
    <property type="entry name" value="FlgT_M"/>
</dbReference>
<dbReference type="InterPro" id="IPR032370">
    <property type="entry name" value="FlgT_N"/>
</dbReference>
<feature type="signal peptide" evidence="1">
    <location>
        <begin position="1"/>
        <end position="25"/>
    </location>
</feature>
<dbReference type="Pfam" id="PF16538">
    <property type="entry name" value="FlgT_C"/>
    <property type="match status" value="1"/>
</dbReference>
<keyword evidence="1" id="KW-0732">Signal</keyword>
<dbReference type="AlphaFoldDB" id="A0A432ZPM0"/>
<dbReference type="OrthoDB" id="8778507at2"/>
<accession>A0A432ZPM0</accession>
<dbReference type="Pfam" id="PF16539">
    <property type="entry name" value="FlgT_M"/>
    <property type="match status" value="1"/>
</dbReference>
<evidence type="ECO:0000313" key="5">
    <source>
        <dbReference type="EMBL" id="RUO79849.1"/>
    </source>
</evidence>
<reference evidence="5 6" key="1">
    <citation type="journal article" date="2011" name="Front. Microbiol.">
        <title>Genomic signatures of strain selection and enhancement in Bacillus atrophaeus var. globigii, a historical biowarfare simulant.</title>
        <authorList>
            <person name="Gibbons H.S."/>
            <person name="Broomall S.M."/>
            <person name="McNew L.A."/>
            <person name="Daligault H."/>
            <person name="Chapman C."/>
            <person name="Bruce D."/>
            <person name="Karavis M."/>
            <person name="Krepps M."/>
            <person name="McGregor P.A."/>
            <person name="Hong C."/>
            <person name="Park K.H."/>
            <person name="Akmal A."/>
            <person name="Feldman A."/>
            <person name="Lin J.S."/>
            <person name="Chang W.E."/>
            <person name="Higgs B.W."/>
            <person name="Demirev P."/>
            <person name="Lindquist J."/>
            <person name="Liem A."/>
            <person name="Fochler E."/>
            <person name="Read T.D."/>
            <person name="Tapia R."/>
            <person name="Johnson S."/>
            <person name="Bishop-Lilly K.A."/>
            <person name="Detter C."/>
            <person name="Han C."/>
            <person name="Sozhamannan S."/>
            <person name="Rosenzweig C.N."/>
            <person name="Skowronski E.W."/>
        </authorList>
    </citation>
    <scope>NUCLEOTIDE SEQUENCE [LARGE SCALE GENOMIC DNA]</scope>
    <source>
        <strain evidence="5 6">CC-PW-9</strain>
    </source>
</reference>
<dbReference type="Gene3D" id="3.40.50.10610">
    <property type="entry name" value="ABC-type transport auxiliary lipoprotein component"/>
    <property type="match status" value="1"/>
</dbReference>
<evidence type="ECO:0000313" key="6">
    <source>
        <dbReference type="Proteomes" id="UP000287996"/>
    </source>
</evidence>
<sequence>MRSLVALVIVTLAGLSSLYASPASARWVEAHGSARIINGDFQAARQKAIENALQQALVLSGGNLQSMQKVVDGVLQQPQTAWRSDGDIDQVSIVREQTRGGRVEVTIRADIWLRSKQCKEASYKKSLVVVPFELNDRQQARYGQIWTIGEVSAERFAREMGSTHDSLYVSHTLQQPAGMQQALRQINLEQLGEIARELGRANDSQFVLMGFFDDLSMTQQGTTGWWFWGNTRGQRHFALTLYLLDAYSGEVITRARVEDDQPWTFERNASVDVGADYFWKEPFGMSLQQGLDDLSQGIAAKLRCEDIRGRIVRTDDNSIQINLGRVHGVKPGDTLTVVHEANFIDDQGQFRQKWNITASQVKVTQVTHQTATATLPDDDYLGNIQVNDWVIPASSSGIISPR</sequence>
<evidence type="ECO:0000259" key="4">
    <source>
        <dbReference type="Pfam" id="PF16548"/>
    </source>
</evidence>
<dbReference type="Gene3D" id="2.40.10.410">
    <property type="entry name" value="FlgT, C-terminal domain"/>
    <property type="match status" value="1"/>
</dbReference>
<evidence type="ECO:0008006" key="7">
    <source>
        <dbReference type="Google" id="ProtNLM"/>
    </source>
</evidence>
<feature type="domain" description="Flagellar assembly protein T N-terminal" evidence="4">
    <location>
        <begin position="26"/>
        <end position="112"/>
    </location>
</feature>
<evidence type="ECO:0000259" key="3">
    <source>
        <dbReference type="Pfam" id="PF16539"/>
    </source>
</evidence>
<proteinExistence type="predicted"/>
<name>A0A432ZPM0_9GAMM</name>
<dbReference type="EMBL" id="PIQH01000008">
    <property type="protein sequence ID" value="RUO79849.1"/>
    <property type="molecule type" value="Genomic_DNA"/>
</dbReference>
<comment type="caution">
    <text evidence="5">The sequence shown here is derived from an EMBL/GenBank/DDBJ whole genome shotgun (WGS) entry which is preliminary data.</text>
</comment>